<dbReference type="Proteomes" id="UP001058003">
    <property type="component" value="Chromosome"/>
</dbReference>
<dbReference type="AlphaFoldDB" id="A0A9Q9IMG9"/>
<dbReference type="EMBL" id="CP073767">
    <property type="protein sequence ID" value="UWZ58371.1"/>
    <property type="molecule type" value="Genomic_DNA"/>
</dbReference>
<gene>
    <name evidence="1" type="ORF">Daura_20630</name>
</gene>
<dbReference type="RefSeq" id="WP_033366939.1">
    <property type="nucleotide sequence ID" value="NZ_CP073767.1"/>
</dbReference>
<name>A0A9Q9IMG9_9ACTN</name>
<protein>
    <submittedName>
        <fullName evidence="1">Uncharacterized protein</fullName>
    </submittedName>
</protein>
<proteinExistence type="predicted"/>
<keyword evidence="2" id="KW-1185">Reference proteome</keyword>
<reference evidence="1" key="1">
    <citation type="submission" date="2021-04" db="EMBL/GenBank/DDBJ databases">
        <title>Dactylosporangium aurantiacum NRRL B-8018 full assembly.</title>
        <authorList>
            <person name="Hartkoorn R.C."/>
            <person name="Beaudoing E."/>
            <person name="Hot D."/>
        </authorList>
    </citation>
    <scope>NUCLEOTIDE SEQUENCE</scope>
    <source>
        <strain evidence="1">NRRL B-8018</strain>
    </source>
</reference>
<evidence type="ECO:0000313" key="1">
    <source>
        <dbReference type="EMBL" id="UWZ58371.1"/>
    </source>
</evidence>
<organism evidence="1 2">
    <name type="scientific">Dactylosporangium aurantiacum</name>
    <dbReference type="NCBI Taxonomy" id="35754"/>
    <lineage>
        <taxon>Bacteria</taxon>
        <taxon>Bacillati</taxon>
        <taxon>Actinomycetota</taxon>
        <taxon>Actinomycetes</taxon>
        <taxon>Micromonosporales</taxon>
        <taxon>Micromonosporaceae</taxon>
        <taxon>Dactylosporangium</taxon>
    </lineage>
</organism>
<accession>A0A9Q9IMG9</accession>
<dbReference type="KEGG" id="daur:Daura_20630"/>
<evidence type="ECO:0000313" key="2">
    <source>
        <dbReference type="Proteomes" id="UP001058003"/>
    </source>
</evidence>
<sequence length="77" mass="8299">MISRIRPATATTGPATAQMVTPLIALTGRLPQGGRALEGRAPQRDADRFRGRGVEDAADRLVVETFIAEPVTARRWG</sequence>